<evidence type="ECO:0000256" key="1">
    <source>
        <dbReference type="ARBA" id="ARBA00000798"/>
    </source>
</evidence>
<keyword evidence="7" id="KW-0472">Membrane</keyword>
<evidence type="ECO:0000256" key="5">
    <source>
        <dbReference type="ARBA" id="ARBA00022963"/>
    </source>
</evidence>
<keyword evidence="4" id="KW-0378">Hydrolase</keyword>
<evidence type="ECO:0000256" key="6">
    <source>
        <dbReference type="ARBA" id="ARBA00023098"/>
    </source>
</evidence>
<evidence type="ECO:0000313" key="10">
    <source>
        <dbReference type="Proteomes" id="UP000633263"/>
    </source>
</evidence>
<organism evidence="9 10">
    <name type="scientific">Halopseudomonas pertucinogena</name>
    <dbReference type="NCBI Taxonomy" id="86175"/>
    <lineage>
        <taxon>Bacteria</taxon>
        <taxon>Pseudomonadati</taxon>
        <taxon>Pseudomonadota</taxon>
        <taxon>Gammaproteobacteria</taxon>
        <taxon>Pseudomonadales</taxon>
        <taxon>Pseudomonadaceae</taxon>
        <taxon>Halopseudomonas</taxon>
    </lineage>
</organism>
<dbReference type="EMBL" id="BMNN01000007">
    <property type="protein sequence ID" value="GGJ08209.1"/>
    <property type="molecule type" value="Genomic_DNA"/>
</dbReference>
<dbReference type="SUPFAM" id="SSF56024">
    <property type="entry name" value="Phospholipase D/nuclease"/>
    <property type="match status" value="2"/>
</dbReference>
<evidence type="ECO:0000259" key="8">
    <source>
        <dbReference type="Pfam" id="PF13091"/>
    </source>
</evidence>
<keyword evidence="7" id="KW-0812">Transmembrane</keyword>
<dbReference type="InterPro" id="IPR025202">
    <property type="entry name" value="PLD-like_dom"/>
</dbReference>
<keyword evidence="10" id="KW-1185">Reference proteome</keyword>
<gene>
    <name evidence="9" type="ORF">GCM10009083_26480</name>
</gene>
<evidence type="ECO:0000256" key="2">
    <source>
        <dbReference type="ARBA" id="ARBA00008664"/>
    </source>
</evidence>
<sequence>MDILRRINRRNRRAHPLTRIGLILLVIWLGLILYQTQRQLPEDFSLSLPWRQAVNVELLLDQTWQTPDGERFSKQEIFDEALRIISQARRLVVVDMFLFNEFAGQQSYRPLSGELAGALAQARQLNPELEVVLITDPFNTLYGGLENTHLQSLQAEGVQVVMSPLKQLPPSNPLWTSLWSVCCRLLGNSTDGGWLPNPVGPGKVTLRSYLHLANFRANHRKTLFADAGDSWTALVTSANPHDASSRHSNQALRFSGAAALDLLRSEATITRLLDMPTGHWPTPPPVQPLTADQPRLRVLTEGAIARALLELVNDAVAGERLDVSVFYLSHRPLIEALINARQREVDVRVLLDPNRDAFGREKNGIPNRQAAWDLHRAGIPLRWCNTSGEQCHSKWLRLDRADGSSELISGSANFTRRNLDDLNLETDVQLVAAQNHPAIQRARTAFDRQWSNAEGIEYSLPYTAFADHNVARYALYRLMEATGLSTF</sequence>
<keyword evidence="7" id="KW-1133">Transmembrane helix</keyword>
<dbReference type="Proteomes" id="UP000633263">
    <property type="component" value="Unassembled WGS sequence"/>
</dbReference>
<feature type="transmembrane region" description="Helical" evidence="7">
    <location>
        <begin position="20"/>
        <end position="37"/>
    </location>
</feature>
<evidence type="ECO:0000256" key="7">
    <source>
        <dbReference type="SAM" id="Phobius"/>
    </source>
</evidence>
<dbReference type="RefSeq" id="WP_188637134.1">
    <property type="nucleotide sequence ID" value="NZ_BMNN01000007.1"/>
</dbReference>
<evidence type="ECO:0000256" key="3">
    <source>
        <dbReference type="ARBA" id="ARBA00012027"/>
    </source>
</evidence>
<dbReference type="CDD" id="cd09130">
    <property type="entry name" value="PLDc_unchar2_2"/>
    <property type="match status" value="1"/>
</dbReference>
<dbReference type="EC" id="3.1.4.4" evidence="3"/>
<protein>
    <recommendedName>
        <fullName evidence="3">phospholipase D</fullName>
        <ecNumber evidence="3">3.1.4.4</ecNumber>
    </recommendedName>
</protein>
<dbReference type="PANTHER" id="PTHR43856:SF1">
    <property type="entry name" value="MITOCHONDRIAL CARDIOLIPIN HYDROLASE"/>
    <property type="match status" value="1"/>
</dbReference>
<feature type="domain" description="Phospholipase D-like" evidence="8">
    <location>
        <begin position="317"/>
        <end position="450"/>
    </location>
</feature>
<keyword evidence="5" id="KW-0442">Lipid degradation</keyword>
<accession>A0ABQ2CSC2</accession>
<evidence type="ECO:0000256" key="4">
    <source>
        <dbReference type="ARBA" id="ARBA00022801"/>
    </source>
</evidence>
<dbReference type="Gene3D" id="3.30.870.10">
    <property type="entry name" value="Endonuclease Chain A"/>
    <property type="match status" value="2"/>
</dbReference>
<dbReference type="PANTHER" id="PTHR43856">
    <property type="entry name" value="CARDIOLIPIN HYDROLASE"/>
    <property type="match status" value="1"/>
</dbReference>
<reference evidence="10" key="1">
    <citation type="journal article" date="2019" name="Int. J. Syst. Evol. Microbiol.">
        <title>The Global Catalogue of Microorganisms (GCM) 10K type strain sequencing project: providing services to taxonomists for standard genome sequencing and annotation.</title>
        <authorList>
            <consortium name="The Broad Institute Genomics Platform"/>
            <consortium name="The Broad Institute Genome Sequencing Center for Infectious Disease"/>
            <person name="Wu L."/>
            <person name="Ma J."/>
        </authorList>
    </citation>
    <scope>NUCLEOTIDE SEQUENCE [LARGE SCALE GENOMIC DNA]</scope>
    <source>
        <strain evidence="10">JCM 11590</strain>
    </source>
</reference>
<name>A0ABQ2CSC2_9GAMM</name>
<dbReference type="Pfam" id="PF13091">
    <property type="entry name" value="PLDc_2"/>
    <property type="match status" value="1"/>
</dbReference>
<comment type="similarity">
    <text evidence="2">Belongs to the phospholipase D family.</text>
</comment>
<keyword evidence="6" id="KW-0443">Lipid metabolism</keyword>
<comment type="catalytic activity">
    <reaction evidence="1">
        <text>a 1,2-diacyl-sn-glycero-3-phosphocholine + H2O = a 1,2-diacyl-sn-glycero-3-phosphate + choline + H(+)</text>
        <dbReference type="Rhea" id="RHEA:14445"/>
        <dbReference type="ChEBI" id="CHEBI:15354"/>
        <dbReference type="ChEBI" id="CHEBI:15377"/>
        <dbReference type="ChEBI" id="CHEBI:15378"/>
        <dbReference type="ChEBI" id="CHEBI:57643"/>
        <dbReference type="ChEBI" id="CHEBI:58608"/>
        <dbReference type="EC" id="3.1.4.4"/>
    </reaction>
</comment>
<evidence type="ECO:0000313" key="9">
    <source>
        <dbReference type="EMBL" id="GGJ08209.1"/>
    </source>
</evidence>
<proteinExistence type="inferred from homology"/>
<dbReference type="InterPro" id="IPR051406">
    <property type="entry name" value="PLD_domain"/>
</dbReference>
<comment type="caution">
    <text evidence="9">The sequence shown here is derived from an EMBL/GenBank/DDBJ whole genome shotgun (WGS) entry which is preliminary data.</text>
</comment>